<gene>
    <name evidence="2" type="ORF">METZ01_LOCUS418943</name>
</gene>
<dbReference type="AlphaFoldDB" id="A0A382X5D3"/>
<organism evidence="2">
    <name type="scientific">marine metagenome</name>
    <dbReference type="NCBI Taxonomy" id="408172"/>
    <lineage>
        <taxon>unclassified sequences</taxon>
        <taxon>metagenomes</taxon>
        <taxon>ecological metagenomes</taxon>
    </lineage>
</organism>
<proteinExistence type="predicted"/>
<feature type="transmembrane region" description="Helical" evidence="1">
    <location>
        <begin position="23"/>
        <end position="45"/>
    </location>
</feature>
<dbReference type="EMBL" id="UINC01164965">
    <property type="protein sequence ID" value="SVD66089.1"/>
    <property type="molecule type" value="Genomic_DNA"/>
</dbReference>
<evidence type="ECO:0000313" key="2">
    <source>
        <dbReference type="EMBL" id="SVD66089.1"/>
    </source>
</evidence>
<reference evidence="2" key="1">
    <citation type="submission" date="2018-05" db="EMBL/GenBank/DDBJ databases">
        <authorList>
            <person name="Lanie J.A."/>
            <person name="Ng W.-L."/>
            <person name="Kazmierczak K.M."/>
            <person name="Andrzejewski T.M."/>
            <person name="Davidsen T.M."/>
            <person name="Wayne K.J."/>
            <person name="Tettelin H."/>
            <person name="Glass J.I."/>
            <person name="Rusch D."/>
            <person name="Podicherti R."/>
            <person name="Tsui H.-C.T."/>
            <person name="Winkler M.E."/>
        </authorList>
    </citation>
    <scope>NUCLEOTIDE SEQUENCE</scope>
</reference>
<keyword evidence="1" id="KW-0472">Membrane</keyword>
<protein>
    <submittedName>
        <fullName evidence="2">Uncharacterized protein</fullName>
    </submittedName>
</protein>
<keyword evidence="1" id="KW-1133">Transmembrane helix</keyword>
<name>A0A382X5D3_9ZZZZ</name>
<sequence length="77" mass="8676">MKPPINHHPIRAWIINRALDHPYFNIILSIGLTLIIGSGISFLTIDDDMMAMPPKDMDSRISWDAVQDEIGSTEVET</sequence>
<keyword evidence="1" id="KW-0812">Transmembrane</keyword>
<evidence type="ECO:0000256" key="1">
    <source>
        <dbReference type="SAM" id="Phobius"/>
    </source>
</evidence>
<accession>A0A382X5D3</accession>